<sequence length="188" mass="20095">MLPNPNHPLQNIILNVSAGPAPRSRIRCKMCRQVLATREDMLDHGQLRPVSVPRVSIHVEGSSTVIPDMTIEPESGSSTPVENAVASSHPAETSSSATSITTGAGISGVKNAPVPILLNPKCSGYFVEPLKWMEPFLESGEVAGKIICPNKRCAAKLGNYDWAGVGCGCQEWVTPGFCINRSKVDEVM</sequence>
<dbReference type="GO" id="GO:0004725">
    <property type="term" value="F:protein tyrosine phosphatase activity"/>
    <property type="evidence" value="ECO:0007669"/>
    <property type="project" value="UniProtKB-EC"/>
</dbReference>
<dbReference type="GO" id="GO:0008138">
    <property type="term" value="F:protein tyrosine/serine/threonine phosphatase activity"/>
    <property type="evidence" value="ECO:0007669"/>
    <property type="project" value="TreeGrafter"/>
</dbReference>
<comment type="similarity">
    <text evidence="1">Belongs to the protein-tyrosine phosphatase family. Non-receptor class dual specificity subfamily.</text>
</comment>
<keyword evidence="3" id="KW-0378">Hydrolase</keyword>
<proteinExistence type="inferred from homology"/>
<evidence type="ECO:0000256" key="2">
    <source>
        <dbReference type="ARBA" id="ARBA00013064"/>
    </source>
</evidence>
<name>A0A4S8MKT6_DENBC</name>
<keyword evidence="4" id="KW-0904">Protein phosphatase</keyword>
<feature type="region of interest" description="Disordered" evidence="5">
    <location>
        <begin position="67"/>
        <end position="99"/>
    </location>
</feature>
<gene>
    <name evidence="6" type="ORF">K435DRAFT_278235</name>
</gene>
<evidence type="ECO:0000256" key="1">
    <source>
        <dbReference type="ARBA" id="ARBA00008601"/>
    </source>
</evidence>
<evidence type="ECO:0000256" key="5">
    <source>
        <dbReference type="SAM" id="MobiDB-lite"/>
    </source>
</evidence>
<accession>A0A4S8MKT6</accession>
<dbReference type="AlphaFoldDB" id="A0A4S8MKT6"/>
<dbReference type="EMBL" id="ML179066">
    <property type="protein sequence ID" value="THV03450.1"/>
    <property type="molecule type" value="Genomic_DNA"/>
</dbReference>
<evidence type="ECO:0000256" key="4">
    <source>
        <dbReference type="ARBA" id="ARBA00022912"/>
    </source>
</evidence>
<dbReference type="PANTHER" id="PTHR45848:SF4">
    <property type="entry name" value="DUAL SPECIFICITY PROTEIN PHOSPHATASE 12"/>
    <property type="match status" value="1"/>
</dbReference>
<evidence type="ECO:0000313" key="7">
    <source>
        <dbReference type="Proteomes" id="UP000297245"/>
    </source>
</evidence>
<dbReference type="EC" id="3.1.3.48" evidence="2"/>
<dbReference type="Proteomes" id="UP000297245">
    <property type="component" value="Unassembled WGS sequence"/>
</dbReference>
<evidence type="ECO:0000256" key="3">
    <source>
        <dbReference type="ARBA" id="ARBA00022801"/>
    </source>
</evidence>
<organism evidence="6 7">
    <name type="scientific">Dendrothele bispora (strain CBS 962.96)</name>
    <dbReference type="NCBI Taxonomy" id="1314807"/>
    <lineage>
        <taxon>Eukaryota</taxon>
        <taxon>Fungi</taxon>
        <taxon>Dikarya</taxon>
        <taxon>Basidiomycota</taxon>
        <taxon>Agaricomycotina</taxon>
        <taxon>Agaricomycetes</taxon>
        <taxon>Agaricomycetidae</taxon>
        <taxon>Agaricales</taxon>
        <taxon>Agaricales incertae sedis</taxon>
        <taxon>Dendrothele</taxon>
    </lineage>
</organism>
<dbReference type="OrthoDB" id="2017893at2759"/>
<evidence type="ECO:0000313" key="6">
    <source>
        <dbReference type="EMBL" id="THV03450.1"/>
    </source>
</evidence>
<protein>
    <recommendedName>
        <fullName evidence="2">protein-tyrosine-phosphatase</fullName>
        <ecNumber evidence="2">3.1.3.48</ecNumber>
    </recommendedName>
</protein>
<dbReference type="GO" id="GO:0005634">
    <property type="term" value="C:nucleus"/>
    <property type="evidence" value="ECO:0007669"/>
    <property type="project" value="TreeGrafter"/>
</dbReference>
<reference evidence="6 7" key="1">
    <citation type="journal article" date="2019" name="Nat. Ecol. Evol.">
        <title>Megaphylogeny resolves global patterns of mushroom evolution.</title>
        <authorList>
            <person name="Varga T."/>
            <person name="Krizsan K."/>
            <person name="Foldi C."/>
            <person name="Dima B."/>
            <person name="Sanchez-Garcia M."/>
            <person name="Sanchez-Ramirez S."/>
            <person name="Szollosi G.J."/>
            <person name="Szarkandi J.G."/>
            <person name="Papp V."/>
            <person name="Albert L."/>
            <person name="Andreopoulos W."/>
            <person name="Angelini C."/>
            <person name="Antonin V."/>
            <person name="Barry K.W."/>
            <person name="Bougher N.L."/>
            <person name="Buchanan P."/>
            <person name="Buyck B."/>
            <person name="Bense V."/>
            <person name="Catcheside P."/>
            <person name="Chovatia M."/>
            <person name="Cooper J."/>
            <person name="Damon W."/>
            <person name="Desjardin D."/>
            <person name="Finy P."/>
            <person name="Geml J."/>
            <person name="Haridas S."/>
            <person name="Hughes K."/>
            <person name="Justo A."/>
            <person name="Karasinski D."/>
            <person name="Kautmanova I."/>
            <person name="Kiss B."/>
            <person name="Kocsube S."/>
            <person name="Kotiranta H."/>
            <person name="LaButti K.M."/>
            <person name="Lechner B.E."/>
            <person name="Liimatainen K."/>
            <person name="Lipzen A."/>
            <person name="Lukacs Z."/>
            <person name="Mihaltcheva S."/>
            <person name="Morgado L.N."/>
            <person name="Niskanen T."/>
            <person name="Noordeloos M.E."/>
            <person name="Ohm R.A."/>
            <person name="Ortiz-Santana B."/>
            <person name="Ovrebo C."/>
            <person name="Racz N."/>
            <person name="Riley R."/>
            <person name="Savchenko A."/>
            <person name="Shiryaev A."/>
            <person name="Soop K."/>
            <person name="Spirin V."/>
            <person name="Szebenyi C."/>
            <person name="Tomsovsky M."/>
            <person name="Tulloss R.E."/>
            <person name="Uehling J."/>
            <person name="Grigoriev I.V."/>
            <person name="Vagvolgyi C."/>
            <person name="Papp T."/>
            <person name="Martin F.M."/>
            <person name="Miettinen O."/>
            <person name="Hibbett D.S."/>
            <person name="Nagy L.G."/>
        </authorList>
    </citation>
    <scope>NUCLEOTIDE SEQUENCE [LARGE SCALE GENOMIC DNA]</scope>
    <source>
        <strain evidence="6 7">CBS 962.96</strain>
    </source>
</reference>
<dbReference type="PANTHER" id="PTHR45848">
    <property type="entry name" value="DUAL SPECIFICITY PROTEIN PHOSPHATASE 12 FAMILY MEMBER"/>
    <property type="match status" value="1"/>
</dbReference>
<keyword evidence="7" id="KW-1185">Reference proteome</keyword>